<feature type="domain" description="ATPase BadF/BadG/BcrA/BcrD type" evidence="5">
    <location>
        <begin position="6"/>
        <end position="253"/>
    </location>
</feature>
<dbReference type="PANTHER" id="PTHR32329">
    <property type="entry name" value="BIFUNCTIONAL PROTEIN [INCLUDES 2-HYDROXYACYL-COA DEHYDRATASE (N-TER) AND ITS ACTIVATOR DOMAIN (C_TERM)-RELATED"/>
    <property type="match status" value="1"/>
</dbReference>
<keyword evidence="2" id="KW-0479">Metal-binding</keyword>
<dbReference type="InterPro" id="IPR051805">
    <property type="entry name" value="Dehydratase_Activator_Redct"/>
</dbReference>
<sequence>MMYKAGIDVGSTTVKVVIFDENNQLLFARYERHYSDVKTATIKVLQDAMAELGDCPVTIAITGSGGMGLADAAQIPFVQEVIAATTTVEALIPETDVVIELGGEDAKMTFFGDSLEQRMNGTCAGGTGAFIDQMAQLLKTDADGVNELAKGYQTIYPIASRCGVFAKTDVQPLINEGARKEDIAASIFQAVVNQTISGLASGRKIKGKIAFLGGPLYFMSELRQRFIETLDIAPEDVIFPDNPQLFVAMGAALNEEQAQLKLSQIISNLETKQSQTLNPKNTLDVLFHDQEELEDWRERHNEASVSYRDIAQASGPLFLGIDAGSTTSKLVLIDPDGSILFQQYGNNQGQPLENIIAVLKQVYQQLPEGAYIARSCVTGYGEKLIQAALRVDYGEVETVAHFKAANYFNPGVDFILDIGGQDMKAMSVQDGALSSIQLNEACSSGCGSFIETFAKSLKYDVRDFAQVALLAKHPVDLGSKCTVFMNSKVKQVQKEGATVADISAGLSYSVIKNALYKVIKLKRSEDLGQKIVVQGGTFYNEAVLRAFELVSGRQVVRPSIAGLMGAYGCALIAQEKYEDELSQAQLSQPAPAQA</sequence>
<dbReference type="CDD" id="cd24034">
    <property type="entry name" value="ASKHA_NBD_O66634-like_rpt1"/>
    <property type="match status" value="1"/>
</dbReference>
<name>U2IQQ2_9STRE</name>
<organism evidence="6 7">
    <name type="scientific">Streptococcus sobrinus W1703</name>
    <dbReference type="NCBI Taxonomy" id="1227275"/>
    <lineage>
        <taxon>Bacteria</taxon>
        <taxon>Bacillati</taxon>
        <taxon>Bacillota</taxon>
        <taxon>Bacilli</taxon>
        <taxon>Lactobacillales</taxon>
        <taxon>Streptococcaceae</taxon>
        <taxon>Streptococcus</taxon>
    </lineage>
</organism>
<protein>
    <submittedName>
        <fullName evidence="6">Putative CoA-substrate-specific enzyme activase</fullName>
    </submittedName>
</protein>
<evidence type="ECO:0000256" key="1">
    <source>
        <dbReference type="ARBA" id="ARBA00001966"/>
    </source>
</evidence>
<dbReference type="InterPro" id="IPR002731">
    <property type="entry name" value="ATPase_BadF"/>
</dbReference>
<evidence type="ECO:0000259" key="5">
    <source>
        <dbReference type="Pfam" id="PF01869"/>
    </source>
</evidence>
<evidence type="ECO:0000256" key="3">
    <source>
        <dbReference type="ARBA" id="ARBA00023004"/>
    </source>
</evidence>
<dbReference type="InterPro" id="IPR008275">
    <property type="entry name" value="CoA_E_activase_dom"/>
</dbReference>
<accession>U2IQQ2</accession>
<feature type="domain" description="ATPase BadF/BadG/BcrA/BcrD type" evidence="5">
    <location>
        <begin position="319"/>
        <end position="573"/>
    </location>
</feature>
<dbReference type="GO" id="GO:0051536">
    <property type="term" value="F:iron-sulfur cluster binding"/>
    <property type="evidence" value="ECO:0007669"/>
    <property type="project" value="UniProtKB-KW"/>
</dbReference>
<dbReference type="Pfam" id="PF01869">
    <property type="entry name" value="BcrAD_BadFG"/>
    <property type="match status" value="2"/>
</dbReference>
<evidence type="ECO:0000313" key="7">
    <source>
        <dbReference type="Proteomes" id="UP000016617"/>
    </source>
</evidence>
<dbReference type="GO" id="GO:0046872">
    <property type="term" value="F:metal ion binding"/>
    <property type="evidence" value="ECO:0007669"/>
    <property type="project" value="UniProtKB-KW"/>
</dbReference>
<evidence type="ECO:0000313" key="6">
    <source>
        <dbReference type="EMBL" id="ERJ76251.1"/>
    </source>
</evidence>
<keyword evidence="3" id="KW-0408">Iron</keyword>
<proteinExistence type="predicted"/>
<dbReference type="InterPro" id="IPR043129">
    <property type="entry name" value="ATPase_NBD"/>
</dbReference>
<evidence type="ECO:0000256" key="2">
    <source>
        <dbReference type="ARBA" id="ARBA00022723"/>
    </source>
</evidence>
<dbReference type="HOGENOM" id="CLU_029109_0_0_9"/>
<dbReference type="PANTHER" id="PTHR32329:SF4">
    <property type="entry name" value="ACTIVATOR OF 2-HYDROXYACYL-COA DEHYDRATASE"/>
    <property type="match status" value="1"/>
</dbReference>
<dbReference type="NCBIfam" id="TIGR00241">
    <property type="entry name" value="CoA_E_activ"/>
    <property type="match status" value="1"/>
</dbReference>
<keyword evidence="4" id="KW-0411">Iron-sulfur</keyword>
<evidence type="ECO:0000256" key="4">
    <source>
        <dbReference type="ARBA" id="ARBA00023014"/>
    </source>
</evidence>
<dbReference type="Gene3D" id="3.30.420.40">
    <property type="match status" value="4"/>
</dbReference>
<comment type="cofactor">
    <cofactor evidence="1">
        <name>[4Fe-4S] cluster</name>
        <dbReference type="ChEBI" id="CHEBI:49883"/>
    </cofactor>
</comment>
<dbReference type="EMBL" id="AWVA01000067">
    <property type="protein sequence ID" value="ERJ76251.1"/>
    <property type="molecule type" value="Genomic_DNA"/>
</dbReference>
<dbReference type="PATRIC" id="fig|1227275.3.peg.962"/>
<dbReference type="CDD" id="cd24035">
    <property type="entry name" value="ASKHA_NBD_O66634-like_rpt2"/>
    <property type="match status" value="1"/>
</dbReference>
<comment type="caution">
    <text evidence="6">The sequence shown here is derived from an EMBL/GenBank/DDBJ whole genome shotgun (WGS) entry which is preliminary data.</text>
</comment>
<dbReference type="AlphaFoldDB" id="U2IQQ2"/>
<gene>
    <name evidence="6" type="ORF">HMPREF1557_01088</name>
</gene>
<dbReference type="Proteomes" id="UP000016617">
    <property type="component" value="Unassembled WGS sequence"/>
</dbReference>
<reference evidence="6 7" key="1">
    <citation type="submission" date="2013-06" db="EMBL/GenBank/DDBJ databases">
        <authorList>
            <person name="Weinstock G."/>
            <person name="Sodergren E."/>
            <person name="Lobos E.A."/>
            <person name="Fulton L."/>
            <person name="Fulton R."/>
            <person name="Courtney L."/>
            <person name="Fronick C."/>
            <person name="O'Laughlin M."/>
            <person name="Godfrey J."/>
            <person name="Wilson R.M."/>
            <person name="Miner T."/>
            <person name="Farmer C."/>
            <person name="Delehaunty K."/>
            <person name="Cordes M."/>
            <person name="Minx P."/>
            <person name="Tomlinson C."/>
            <person name="Chen J."/>
            <person name="Wollam A."/>
            <person name="Pepin K.H."/>
            <person name="Bhonagiri V."/>
            <person name="Zhang X."/>
            <person name="Warren W."/>
            <person name="Mitreva M."/>
            <person name="Mardis E.R."/>
            <person name="Wilson R.K."/>
        </authorList>
    </citation>
    <scope>NUCLEOTIDE SEQUENCE [LARGE SCALE GENOMIC DNA]</scope>
    <source>
        <strain evidence="6 7">W1703</strain>
    </source>
</reference>
<dbReference type="SUPFAM" id="SSF53067">
    <property type="entry name" value="Actin-like ATPase domain"/>
    <property type="match status" value="2"/>
</dbReference>